<reference evidence="1" key="1">
    <citation type="journal article" date="2020" name="Stud. Mycol.">
        <title>101 Dothideomycetes genomes: a test case for predicting lifestyles and emergence of pathogens.</title>
        <authorList>
            <person name="Haridas S."/>
            <person name="Albert R."/>
            <person name="Binder M."/>
            <person name="Bloem J."/>
            <person name="Labutti K."/>
            <person name="Salamov A."/>
            <person name="Andreopoulos B."/>
            <person name="Baker S."/>
            <person name="Barry K."/>
            <person name="Bills G."/>
            <person name="Bluhm B."/>
            <person name="Cannon C."/>
            <person name="Castanera R."/>
            <person name="Culley D."/>
            <person name="Daum C."/>
            <person name="Ezra D."/>
            <person name="Gonzalez J."/>
            <person name="Henrissat B."/>
            <person name="Kuo A."/>
            <person name="Liang C."/>
            <person name="Lipzen A."/>
            <person name="Lutzoni F."/>
            <person name="Magnuson J."/>
            <person name="Mondo S."/>
            <person name="Nolan M."/>
            <person name="Ohm R."/>
            <person name="Pangilinan J."/>
            <person name="Park H.-J."/>
            <person name="Ramirez L."/>
            <person name="Alfaro M."/>
            <person name="Sun H."/>
            <person name="Tritt A."/>
            <person name="Yoshinaga Y."/>
            <person name="Zwiers L.-H."/>
            <person name="Turgeon B."/>
            <person name="Goodwin S."/>
            <person name="Spatafora J."/>
            <person name="Crous P."/>
            <person name="Grigoriev I."/>
        </authorList>
    </citation>
    <scope>NUCLEOTIDE SEQUENCE</scope>
    <source>
        <strain evidence="1">CBS 269.34</strain>
    </source>
</reference>
<dbReference type="OrthoDB" id="3736456at2759"/>
<dbReference type="Proteomes" id="UP000799750">
    <property type="component" value="Unassembled WGS sequence"/>
</dbReference>
<accession>A0A6A6QTQ2</accession>
<dbReference type="EMBL" id="MU004188">
    <property type="protein sequence ID" value="KAF2495888.1"/>
    <property type="molecule type" value="Genomic_DNA"/>
</dbReference>
<organism evidence="1 2">
    <name type="scientific">Lophium mytilinum</name>
    <dbReference type="NCBI Taxonomy" id="390894"/>
    <lineage>
        <taxon>Eukaryota</taxon>
        <taxon>Fungi</taxon>
        <taxon>Dikarya</taxon>
        <taxon>Ascomycota</taxon>
        <taxon>Pezizomycotina</taxon>
        <taxon>Dothideomycetes</taxon>
        <taxon>Pleosporomycetidae</taxon>
        <taxon>Mytilinidiales</taxon>
        <taxon>Mytilinidiaceae</taxon>
        <taxon>Lophium</taxon>
    </lineage>
</organism>
<proteinExistence type="predicted"/>
<name>A0A6A6QTQ2_9PEZI</name>
<evidence type="ECO:0000313" key="2">
    <source>
        <dbReference type="Proteomes" id="UP000799750"/>
    </source>
</evidence>
<protein>
    <submittedName>
        <fullName evidence="1">Uncharacterized protein</fullName>
    </submittedName>
</protein>
<dbReference type="AlphaFoldDB" id="A0A6A6QTQ2"/>
<evidence type="ECO:0000313" key="1">
    <source>
        <dbReference type="EMBL" id="KAF2495888.1"/>
    </source>
</evidence>
<gene>
    <name evidence="1" type="ORF">BU16DRAFT_359810</name>
</gene>
<keyword evidence="2" id="KW-1185">Reference proteome</keyword>
<sequence>MRLSPFPFRFMTRVTLTSRIGSSARERYPHPPSVTKKWHRTDLAKQALSIRYIAQHCPNLICLTFVPSATKLTKTKMSGLDAITFSLLELVQKCEKLQTLRFQYLAWDPKPTAASVEALELWEVDEYGVQDGLKGVPVQRVLDVGGVPMWLREDEVAEWAMDVMLDIRHHKRDYGL</sequence>